<evidence type="ECO:0000313" key="3">
    <source>
        <dbReference type="Proteomes" id="UP000198553"/>
    </source>
</evidence>
<evidence type="ECO:0000259" key="1">
    <source>
        <dbReference type="PROSITE" id="PS51186"/>
    </source>
</evidence>
<dbReference type="AlphaFoldDB" id="A0A1H8AL64"/>
<dbReference type="InterPro" id="IPR000182">
    <property type="entry name" value="GNAT_dom"/>
</dbReference>
<dbReference type="STRING" id="930146.SAMN05192533_10565"/>
<gene>
    <name evidence="2" type="ORF">SAMN05192533_10565</name>
</gene>
<dbReference type="InterPro" id="IPR016181">
    <property type="entry name" value="Acyl_CoA_acyltransferase"/>
</dbReference>
<keyword evidence="3" id="KW-1185">Reference proteome</keyword>
<dbReference type="PANTHER" id="PTHR43259:SF1">
    <property type="entry name" value="N-ACETYLTRANSFERASE DOMAIN-CONTAINING PROTEIN"/>
    <property type="match status" value="1"/>
</dbReference>
<dbReference type="PROSITE" id="PS51186">
    <property type="entry name" value="GNAT"/>
    <property type="match status" value="1"/>
</dbReference>
<dbReference type="Pfam" id="PF00583">
    <property type="entry name" value="Acetyltransf_1"/>
    <property type="match status" value="1"/>
</dbReference>
<name>A0A1H8AL64_9BACI</name>
<reference evidence="3" key="1">
    <citation type="submission" date="2016-10" db="EMBL/GenBank/DDBJ databases">
        <authorList>
            <person name="Varghese N."/>
            <person name="Submissions S."/>
        </authorList>
    </citation>
    <scope>NUCLEOTIDE SEQUENCE [LARGE SCALE GENOMIC DNA]</scope>
    <source>
        <strain evidence="3">B48,IBRC-M 10115,DSM 25386,CECT 8001</strain>
    </source>
</reference>
<dbReference type="InterPro" id="IPR052829">
    <property type="entry name" value="N-acetyltransferase_domain"/>
</dbReference>
<dbReference type="Proteomes" id="UP000198553">
    <property type="component" value="Unassembled WGS sequence"/>
</dbReference>
<dbReference type="CDD" id="cd04301">
    <property type="entry name" value="NAT_SF"/>
    <property type="match status" value="1"/>
</dbReference>
<feature type="domain" description="N-acetyltransferase" evidence="1">
    <location>
        <begin position="18"/>
        <end position="151"/>
    </location>
</feature>
<proteinExistence type="predicted"/>
<dbReference type="RefSeq" id="WP_090743728.1">
    <property type="nucleotide sequence ID" value="NZ_FOBW01000005.1"/>
</dbReference>
<dbReference type="SUPFAM" id="SSF55729">
    <property type="entry name" value="Acyl-CoA N-acyltransferases (Nat)"/>
    <property type="match status" value="1"/>
</dbReference>
<sequence length="151" mass="17672">MVRLDKTNSSEFNEYLRFAVEKYADEHVKAGNWNEEEAISKATKEYERLLPEREKTEKNHLYTIRDEDKEVGMIWLAQHPNDKGFIFDIHIWEGNQGRGYGKQAMKEIENVAKELGLKSIGLHVFAHNQVARGLYEKLGYLETDIIMDKKI</sequence>
<organism evidence="2 3">
    <name type="scientific">Mesobacillus persicus</name>
    <dbReference type="NCBI Taxonomy" id="930146"/>
    <lineage>
        <taxon>Bacteria</taxon>
        <taxon>Bacillati</taxon>
        <taxon>Bacillota</taxon>
        <taxon>Bacilli</taxon>
        <taxon>Bacillales</taxon>
        <taxon>Bacillaceae</taxon>
        <taxon>Mesobacillus</taxon>
    </lineage>
</organism>
<dbReference type="OrthoDB" id="65897at2"/>
<dbReference type="EMBL" id="FOBW01000005">
    <property type="protein sequence ID" value="SEM71512.1"/>
    <property type="molecule type" value="Genomic_DNA"/>
</dbReference>
<evidence type="ECO:0000313" key="2">
    <source>
        <dbReference type="EMBL" id="SEM71512.1"/>
    </source>
</evidence>
<dbReference type="GO" id="GO:0016747">
    <property type="term" value="F:acyltransferase activity, transferring groups other than amino-acyl groups"/>
    <property type="evidence" value="ECO:0007669"/>
    <property type="project" value="InterPro"/>
</dbReference>
<dbReference type="Gene3D" id="3.40.630.30">
    <property type="match status" value="1"/>
</dbReference>
<accession>A0A1H8AL64</accession>
<keyword evidence="2" id="KW-0808">Transferase</keyword>
<protein>
    <submittedName>
        <fullName evidence="2">Acetyltransferase (GNAT) family protein</fullName>
    </submittedName>
</protein>
<dbReference type="PANTHER" id="PTHR43259">
    <property type="entry name" value="SPT10P"/>
    <property type="match status" value="1"/>
</dbReference>